<feature type="region of interest" description="Disordered" evidence="1">
    <location>
        <begin position="22"/>
        <end position="41"/>
    </location>
</feature>
<dbReference type="EMBL" id="CAJNNW010001758">
    <property type="protein sequence ID" value="CAE8640733.1"/>
    <property type="molecule type" value="Genomic_DNA"/>
</dbReference>
<feature type="compositionally biased region" description="Polar residues" evidence="1">
    <location>
        <begin position="177"/>
        <end position="198"/>
    </location>
</feature>
<protein>
    <submittedName>
        <fullName evidence="2">Uncharacterized protein</fullName>
    </submittedName>
</protein>
<sequence length="243" mass="26299">GFLRAPALPHYREMLVGPDWSGRHKRMKSGGSTRSCPDSGTAVARGLEEERLRFQREDLRGQLWRLTGGADHGKKLVEEIPLPISERSRGVADAAESSKLVIAQAVTVALCRLLEMAGSRTLEDLAGHRSAHHVSEVEPVSAVAAVVTFSPLSPVRSVSQQWVRAQAQGFDDEGDASPSSPTDERSNSQIDGIQSPDSPGSRRSARRSQLRGSLGSLHHHLPPRPIEKEDERTDGPAGADSQE</sequence>
<evidence type="ECO:0000313" key="3">
    <source>
        <dbReference type="Proteomes" id="UP000626109"/>
    </source>
</evidence>
<dbReference type="AlphaFoldDB" id="A0A813HQY0"/>
<organism evidence="2 3">
    <name type="scientific">Polarella glacialis</name>
    <name type="common">Dinoflagellate</name>
    <dbReference type="NCBI Taxonomy" id="89957"/>
    <lineage>
        <taxon>Eukaryota</taxon>
        <taxon>Sar</taxon>
        <taxon>Alveolata</taxon>
        <taxon>Dinophyceae</taxon>
        <taxon>Suessiales</taxon>
        <taxon>Suessiaceae</taxon>
        <taxon>Polarella</taxon>
    </lineage>
</organism>
<proteinExistence type="predicted"/>
<reference evidence="2" key="1">
    <citation type="submission" date="2021-02" db="EMBL/GenBank/DDBJ databases">
        <authorList>
            <person name="Dougan E. K."/>
            <person name="Rhodes N."/>
            <person name="Thang M."/>
            <person name="Chan C."/>
        </authorList>
    </citation>
    <scope>NUCLEOTIDE SEQUENCE</scope>
</reference>
<feature type="compositionally biased region" description="Basic and acidic residues" evidence="1">
    <location>
        <begin position="225"/>
        <end position="234"/>
    </location>
</feature>
<gene>
    <name evidence="2" type="ORF">PGLA2088_LOCUS2209</name>
</gene>
<feature type="non-terminal residue" evidence="2">
    <location>
        <position position="1"/>
    </location>
</feature>
<feature type="region of interest" description="Disordered" evidence="1">
    <location>
        <begin position="167"/>
        <end position="243"/>
    </location>
</feature>
<dbReference type="Proteomes" id="UP000626109">
    <property type="component" value="Unassembled WGS sequence"/>
</dbReference>
<accession>A0A813HQY0</accession>
<evidence type="ECO:0000313" key="2">
    <source>
        <dbReference type="EMBL" id="CAE8640733.1"/>
    </source>
</evidence>
<evidence type="ECO:0000256" key="1">
    <source>
        <dbReference type="SAM" id="MobiDB-lite"/>
    </source>
</evidence>
<feature type="non-terminal residue" evidence="2">
    <location>
        <position position="243"/>
    </location>
</feature>
<comment type="caution">
    <text evidence="2">The sequence shown here is derived from an EMBL/GenBank/DDBJ whole genome shotgun (WGS) entry which is preliminary data.</text>
</comment>
<name>A0A813HQY0_POLGL</name>